<dbReference type="InterPro" id="IPR005637">
    <property type="entry name" value="TAP_C_dom"/>
</dbReference>
<name>A0A6G1HE07_9PEZI</name>
<organism evidence="5 6">
    <name type="scientific">Aulographum hederae CBS 113979</name>
    <dbReference type="NCBI Taxonomy" id="1176131"/>
    <lineage>
        <taxon>Eukaryota</taxon>
        <taxon>Fungi</taxon>
        <taxon>Dikarya</taxon>
        <taxon>Ascomycota</taxon>
        <taxon>Pezizomycotina</taxon>
        <taxon>Dothideomycetes</taxon>
        <taxon>Pleosporomycetidae</taxon>
        <taxon>Aulographales</taxon>
        <taxon>Aulographaceae</taxon>
    </lineage>
</organism>
<dbReference type="GO" id="GO:0005634">
    <property type="term" value="C:nucleus"/>
    <property type="evidence" value="ECO:0007669"/>
    <property type="project" value="InterPro"/>
</dbReference>
<dbReference type="EMBL" id="ML977140">
    <property type="protein sequence ID" value="KAF1991304.1"/>
    <property type="molecule type" value="Genomic_DNA"/>
</dbReference>
<feature type="domain" description="TAP-C" evidence="4">
    <location>
        <begin position="8"/>
        <end position="65"/>
    </location>
</feature>
<dbReference type="PROSITE" id="PS51281">
    <property type="entry name" value="TAP_C"/>
    <property type="match status" value="1"/>
</dbReference>
<dbReference type="OrthoDB" id="27198at2759"/>
<dbReference type="Pfam" id="PF14555">
    <property type="entry name" value="UBA_4"/>
    <property type="match status" value="1"/>
</dbReference>
<dbReference type="GO" id="GO:0045116">
    <property type="term" value="P:protein neddylation"/>
    <property type="evidence" value="ECO:0007669"/>
    <property type="project" value="TreeGrafter"/>
</dbReference>
<dbReference type="Gene3D" id="1.10.238.200">
    <property type="entry name" value="Cullin, PONY binding domain"/>
    <property type="match status" value="1"/>
</dbReference>
<dbReference type="Proteomes" id="UP000800041">
    <property type="component" value="Unassembled WGS sequence"/>
</dbReference>
<dbReference type="GO" id="GO:0031624">
    <property type="term" value="F:ubiquitin conjugating enzyme binding"/>
    <property type="evidence" value="ECO:0007669"/>
    <property type="project" value="TreeGrafter"/>
</dbReference>
<feature type="domain" description="DCUN1" evidence="3">
    <location>
        <begin position="57"/>
        <end position="260"/>
    </location>
</feature>
<dbReference type="InterPro" id="IPR009060">
    <property type="entry name" value="UBA-like_sf"/>
</dbReference>
<keyword evidence="6" id="KW-1185">Reference proteome</keyword>
<dbReference type="PANTHER" id="PTHR12281:SF31">
    <property type="entry name" value="DCN1-LIKE PROTEIN 3"/>
    <property type="match status" value="1"/>
</dbReference>
<dbReference type="InterPro" id="IPR005176">
    <property type="entry name" value="PONY_dom"/>
</dbReference>
<accession>A0A6G1HE07</accession>
<dbReference type="PROSITE" id="PS51229">
    <property type="entry name" value="DCUN1"/>
    <property type="match status" value="1"/>
</dbReference>
<sequence>MPPASHTPAQRQMIGQFVAFTNSGRTAATQALRQSNWNLEQAVNGFYSSNASASNNTHKAALSKLFDKYRDDPKSADTISMDGMQKYMTDVGVSPEDVSFLILSELVQSPSMGEMERNGFVTGWSGAGMALLEQQQTFLQQTRSNLSKPQYRGQLRKIYKHTYTLLRPASARTLDLDVAIEMWRVLLSAPSIDWSTPSTPWLDYYVEFLTTNWKKAVNKDMWDQTFALVEKTLEDESLGWWNELESAWPAVVDEFITWVLEKRKGGGDAMEVE</sequence>
<gene>
    <name evidence="5" type="ORF">K402DRAFT_389475</name>
</gene>
<proteinExistence type="predicted"/>
<comment type="function">
    <text evidence="2">Neddylation of cullins play an essential role in the regulation of SCF-type complexes activity.</text>
</comment>
<evidence type="ECO:0000313" key="5">
    <source>
        <dbReference type="EMBL" id="KAF1991304.1"/>
    </source>
</evidence>
<evidence type="ECO:0000256" key="1">
    <source>
        <dbReference type="ARBA" id="ARBA00022786"/>
    </source>
</evidence>
<keyword evidence="1" id="KW-0833">Ubl conjugation pathway</keyword>
<dbReference type="InterPro" id="IPR014764">
    <property type="entry name" value="DCN-prot"/>
</dbReference>
<dbReference type="PANTHER" id="PTHR12281">
    <property type="entry name" value="RP42 RELATED"/>
    <property type="match status" value="1"/>
</dbReference>
<dbReference type="Gene3D" id="1.10.238.10">
    <property type="entry name" value="EF-hand"/>
    <property type="match status" value="1"/>
</dbReference>
<evidence type="ECO:0000256" key="2">
    <source>
        <dbReference type="RuleBase" id="RU410713"/>
    </source>
</evidence>
<dbReference type="InterPro" id="IPR042460">
    <property type="entry name" value="DCN1-like_PONY"/>
</dbReference>
<protein>
    <recommendedName>
        <fullName evidence="2">Defective in cullin neddylation protein</fullName>
    </recommendedName>
</protein>
<dbReference type="GO" id="GO:0051028">
    <property type="term" value="P:mRNA transport"/>
    <property type="evidence" value="ECO:0007669"/>
    <property type="project" value="InterPro"/>
</dbReference>
<dbReference type="AlphaFoldDB" id="A0A6G1HE07"/>
<evidence type="ECO:0000259" key="3">
    <source>
        <dbReference type="PROSITE" id="PS51229"/>
    </source>
</evidence>
<dbReference type="GO" id="GO:0000151">
    <property type="term" value="C:ubiquitin ligase complex"/>
    <property type="evidence" value="ECO:0007669"/>
    <property type="project" value="TreeGrafter"/>
</dbReference>
<dbReference type="Gene3D" id="1.10.8.10">
    <property type="entry name" value="DNA helicase RuvA subunit, C-terminal domain"/>
    <property type="match status" value="1"/>
</dbReference>
<dbReference type="GO" id="GO:0032182">
    <property type="term" value="F:ubiquitin-like protein binding"/>
    <property type="evidence" value="ECO:0007669"/>
    <property type="project" value="TreeGrafter"/>
</dbReference>
<evidence type="ECO:0000313" key="6">
    <source>
        <dbReference type="Proteomes" id="UP000800041"/>
    </source>
</evidence>
<dbReference type="GO" id="GO:0097602">
    <property type="term" value="F:cullin family protein binding"/>
    <property type="evidence" value="ECO:0007669"/>
    <property type="project" value="TreeGrafter"/>
</dbReference>
<reference evidence="5" key="1">
    <citation type="journal article" date="2020" name="Stud. Mycol.">
        <title>101 Dothideomycetes genomes: a test case for predicting lifestyles and emergence of pathogens.</title>
        <authorList>
            <person name="Haridas S."/>
            <person name="Albert R."/>
            <person name="Binder M."/>
            <person name="Bloem J."/>
            <person name="Labutti K."/>
            <person name="Salamov A."/>
            <person name="Andreopoulos B."/>
            <person name="Baker S."/>
            <person name="Barry K."/>
            <person name="Bills G."/>
            <person name="Bluhm B."/>
            <person name="Cannon C."/>
            <person name="Castanera R."/>
            <person name="Culley D."/>
            <person name="Daum C."/>
            <person name="Ezra D."/>
            <person name="Gonzalez J."/>
            <person name="Henrissat B."/>
            <person name="Kuo A."/>
            <person name="Liang C."/>
            <person name="Lipzen A."/>
            <person name="Lutzoni F."/>
            <person name="Magnuson J."/>
            <person name="Mondo S."/>
            <person name="Nolan M."/>
            <person name="Ohm R."/>
            <person name="Pangilinan J."/>
            <person name="Park H.-J."/>
            <person name="Ramirez L."/>
            <person name="Alfaro M."/>
            <person name="Sun H."/>
            <person name="Tritt A."/>
            <person name="Yoshinaga Y."/>
            <person name="Zwiers L.-H."/>
            <person name="Turgeon B."/>
            <person name="Goodwin S."/>
            <person name="Spatafora J."/>
            <person name="Crous P."/>
            <person name="Grigoriev I."/>
        </authorList>
    </citation>
    <scope>NUCLEOTIDE SEQUENCE</scope>
    <source>
        <strain evidence="5">CBS 113979</strain>
    </source>
</reference>
<dbReference type="Pfam" id="PF03556">
    <property type="entry name" value="Cullin_binding"/>
    <property type="match status" value="1"/>
</dbReference>
<dbReference type="SUPFAM" id="SSF46934">
    <property type="entry name" value="UBA-like"/>
    <property type="match status" value="1"/>
</dbReference>
<evidence type="ECO:0000259" key="4">
    <source>
        <dbReference type="PROSITE" id="PS51281"/>
    </source>
</evidence>